<reference evidence="2" key="1">
    <citation type="submission" date="2016-11" db="EMBL/GenBank/DDBJ databases">
        <authorList>
            <person name="Varghese N."/>
            <person name="Submissions S."/>
        </authorList>
    </citation>
    <scope>NUCLEOTIDE SEQUENCE [LARGE SCALE GENOMIC DNA]</scope>
    <source>
        <strain evidence="2">DSM 26134</strain>
    </source>
</reference>
<proteinExistence type="predicted"/>
<dbReference type="RefSeq" id="WP_073118599.1">
    <property type="nucleotide sequence ID" value="NZ_FRAA01000001.1"/>
</dbReference>
<dbReference type="AlphaFoldDB" id="A0A1M6JH20"/>
<sequence>METNNFDTLSEAMNALTKDGFTEDFKAGKEHIVGLYSKNEYHPSQLKIIKSFRFEGMTNPSDQANLYAIIADDQSKGTLTLSYSAESDQNEELIKQIPMSQE</sequence>
<evidence type="ECO:0000313" key="1">
    <source>
        <dbReference type="EMBL" id="SHJ45977.1"/>
    </source>
</evidence>
<accession>A0A1M6JH20</accession>
<evidence type="ECO:0000313" key="2">
    <source>
        <dbReference type="Proteomes" id="UP000184474"/>
    </source>
</evidence>
<dbReference type="EMBL" id="FRAA01000001">
    <property type="protein sequence ID" value="SHJ45977.1"/>
    <property type="molecule type" value="Genomic_DNA"/>
</dbReference>
<gene>
    <name evidence="1" type="ORF">SAMN04488028_101190</name>
</gene>
<name>A0A1M6JH20_REIAG</name>
<dbReference type="STRING" id="156994.SAMN04488028_101190"/>
<organism evidence="1 2">
    <name type="scientific">Reichenbachiella agariperforans</name>
    <dbReference type="NCBI Taxonomy" id="156994"/>
    <lineage>
        <taxon>Bacteria</taxon>
        <taxon>Pseudomonadati</taxon>
        <taxon>Bacteroidota</taxon>
        <taxon>Cytophagia</taxon>
        <taxon>Cytophagales</taxon>
        <taxon>Reichenbachiellaceae</taxon>
        <taxon>Reichenbachiella</taxon>
    </lineage>
</organism>
<keyword evidence="2" id="KW-1185">Reference proteome</keyword>
<evidence type="ECO:0008006" key="3">
    <source>
        <dbReference type="Google" id="ProtNLM"/>
    </source>
</evidence>
<dbReference type="Proteomes" id="UP000184474">
    <property type="component" value="Unassembled WGS sequence"/>
</dbReference>
<protein>
    <recommendedName>
        <fullName evidence="3">Phosphoribosylpyrophosphate synthetase</fullName>
    </recommendedName>
</protein>